<sequence length="226" mass="25971">MMSIRNKNQASASHSHNHGSNADVGRENKKSTLEPVEINSDTVRNARRKKFNANVTCSYCLKLGHVAQDCYRLIRYPEEYQPKEFSGNIMGNAAVGDEDYGVGEFDESIIDQFSQKQISQIKKIFKQGRTREERSDWIVDSGASEHMCFNFTSFLNLIPLPVPVTINLPNFFKIQVTHTGRVPIFPDFTLQNVLFVPTFRYNLLSVHQLYSQFSYSLLFNLERCIM</sequence>
<dbReference type="SUPFAM" id="SSF57756">
    <property type="entry name" value="Retrovirus zinc finger-like domains"/>
    <property type="match status" value="1"/>
</dbReference>
<gene>
    <name evidence="3" type="ORF">H5410_037486</name>
</gene>
<dbReference type="InterPro" id="IPR036875">
    <property type="entry name" value="Znf_CCHC_sf"/>
</dbReference>
<dbReference type="GO" id="GO:0008270">
    <property type="term" value="F:zinc ion binding"/>
    <property type="evidence" value="ECO:0007669"/>
    <property type="project" value="InterPro"/>
</dbReference>
<evidence type="ECO:0000256" key="1">
    <source>
        <dbReference type="SAM" id="MobiDB-lite"/>
    </source>
</evidence>
<organism evidence="3 4">
    <name type="scientific">Solanum commersonii</name>
    <name type="common">Commerson's wild potato</name>
    <name type="synonym">Commerson's nightshade</name>
    <dbReference type="NCBI Taxonomy" id="4109"/>
    <lineage>
        <taxon>Eukaryota</taxon>
        <taxon>Viridiplantae</taxon>
        <taxon>Streptophyta</taxon>
        <taxon>Embryophyta</taxon>
        <taxon>Tracheophyta</taxon>
        <taxon>Spermatophyta</taxon>
        <taxon>Magnoliopsida</taxon>
        <taxon>eudicotyledons</taxon>
        <taxon>Gunneridae</taxon>
        <taxon>Pentapetalae</taxon>
        <taxon>asterids</taxon>
        <taxon>lamiids</taxon>
        <taxon>Solanales</taxon>
        <taxon>Solanaceae</taxon>
        <taxon>Solanoideae</taxon>
        <taxon>Solaneae</taxon>
        <taxon>Solanum</taxon>
    </lineage>
</organism>
<dbReference type="EMBL" id="JACXVP010000007">
    <property type="protein sequence ID" value="KAG5596254.1"/>
    <property type="molecule type" value="Genomic_DNA"/>
</dbReference>
<dbReference type="PANTHER" id="PTHR47592:SF27">
    <property type="entry name" value="OS08G0421700 PROTEIN"/>
    <property type="match status" value="1"/>
</dbReference>
<protein>
    <recommendedName>
        <fullName evidence="2">Retrovirus-related Pol polyprotein from transposon TNT 1-94-like beta-barrel domain-containing protein</fullName>
    </recommendedName>
</protein>
<evidence type="ECO:0000313" key="4">
    <source>
        <dbReference type="Proteomes" id="UP000824120"/>
    </source>
</evidence>
<dbReference type="OrthoDB" id="914071at2759"/>
<dbReference type="GO" id="GO:0003676">
    <property type="term" value="F:nucleic acid binding"/>
    <property type="evidence" value="ECO:0007669"/>
    <property type="project" value="InterPro"/>
</dbReference>
<evidence type="ECO:0000259" key="2">
    <source>
        <dbReference type="Pfam" id="PF22936"/>
    </source>
</evidence>
<dbReference type="InterPro" id="IPR054722">
    <property type="entry name" value="PolX-like_BBD"/>
</dbReference>
<dbReference type="AlphaFoldDB" id="A0A9J5YBC5"/>
<name>A0A9J5YBC5_SOLCO</name>
<feature type="region of interest" description="Disordered" evidence="1">
    <location>
        <begin position="1"/>
        <end position="36"/>
    </location>
</feature>
<keyword evidence="4" id="KW-1185">Reference proteome</keyword>
<feature type="domain" description="Retrovirus-related Pol polyprotein from transposon TNT 1-94-like beta-barrel" evidence="2">
    <location>
        <begin position="137"/>
        <end position="210"/>
    </location>
</feature>
<feature type="compositionally biased region" description="Low complexity" evidence="1">
    <location>
        <begin position="8"/>
        <end position="22"/>
    </location>
</feature>
<dbReference type="Proteomes" id="UP000824120">
    <property type="component" value="Chromosome 7"/>
</dbReference>
<dbReference type="Pfam" id="PF22936">
    <property type="entry name" value="Pol_BBD"/>
    <property type="match status" value="1"/>
</dbReference>
<accession>A0A9J5YBC5</accession>
<proteinExistence type="predicted"/>
<comment type="caution">
    <text evidence="3">The sequence shown here is derived from an EMBL/GenBank/DDBJ whole genome shotgun (WGS) entry which is preliminary data.</text>
</comment>
<reference evidence="3 4" key="1">
    <citation type="submission" date="2020-09" db="EMBL/GenBank/DDBJ databases">
        <title>De no assembly of potato wild relative species, Solanum commersonii.</title>
        <authorList>
            <person name="Cho K."/>
        </authorList>
    </citation>
    <scope>NUCLEOTIDE SEQUENCE [LARGE SCALE GENOMIC DNA]</scope>
    <source>
        <strain evidence="3">LZ3.2</strain>
        <tissue evidence="3">Leaf</tissue>
    </source>
</reference>
<dbReference type="PANTHER" id="PTHR47592">
    <property type="entry name" value="PBF68 PROTEIN"/>
    <property type="match status" value="1"/>
</dbReference>
<evidence type="ECO:0000313" key="3">
    <source>
        <dbReference type="EMBL" id="KAG5596254.1"/>
    </source>
</evidence>